<dbReference type="eggNOG" id="COG2508">
    <property type="taxonomic scope" value="Bacteria"/>
</dbReference>
<feature type="domain" description="PucR C-terminal helix-turn-helix" evidence="2">
    <location>
        <begin position="336"/>
        <end position="394"/>
    </location>
</feature>
<dbReference type="EMBL" id="CYYU01000012">
    <property type="protein sequence ID" value="CUN90909.1"/>
    <property type="molecule type" value="Genomic_DNA"/>
</dbReference>
<keyword evidence="5" id="KW-1185">Reference proteome</keyword>
<protein>
    <submittedName>
        <fullName evidence="4">Sugar diacid regulator</fullName>
    </submittedName>
</protein>
<dbReference type="InterPro" id="IPR025736">
    <property type="entry name" value="PucR_C-HTH_dom"/>
</dbReference>
<dbReference type="InterPro" id="IPR042070">
    <property type="entry name" value="PucR_C-HTH_sf"/>
</dbReference>
<reference evidence="4 5" key="1">
    <citation type="submission" date="2015-09" db="EMBL/GenBank/DDBJ databases">
        <authorList>
            <consortium name="Pathogen Informatics"/>
        </authorList>
    </citation>
    <scope>NUCLEOTIDE SEQUENCE [LARGE SCALE GENOMIC DNA]</scope>
    <source>
        <strain evidence="4 5">2789STDY5608828</strain>
    </source>
</reference>
<organism evidence="4 5">
    <name type="scientific">Mitsuokella jalaludinii</name>
    <dbReference type="NCBI Taxonomy" id="187979"/>
    <lineage>
        <taxon>Bacteria</taxon>
        <taxon>Bacillati</taxon>
        <taxon>Bacillota</taxon>
        <taxon>Negativicutes</taxon>
        <taxon>Selenomonadales</taxon>
        <taxon>Selenomonadaceae</taxon>
        <taxon>Mitsuokella</taxon>
    </lineage>
</organism>
<sequence>MEKGEHTLDQKSYELLQTSIVQGADGLGQYLKKILSKPILLVTGNGREFYPERIPVAESIRKILCHMPSFQDEQYYYIHDRRLLVLQESLPQEELRLFLFISRTAAEDIDELVQKVRPARLALAYFLRSQIDLGNEIQRAIEGILTDAFSGIQYRLENLLRRNGIHLDESQAYRVMLVEFEDRSVSEMEVDFKGSLAQLAHRYTDVILCPLTWNGRGLVIMPDVDRIADQALCEHAKVMQDLLHDWQQDFSKRHQVRLDCGLGDPHVLPEIQKSYQEARLALSYGRTKHEHGFFRCYEDCGIISNIFSGGVESAFAFCRSALGRLLDYDGENDADLLVTLKLLLETNFNYSATAADLFIHANTVRYRCEKIEQLLMLDLRDPDVRFNLYAALRVQEILVDMHILPGGYVGRVHEKLHSSEAATGH</sequence>
<dbReference type="Gene3D" id="1.10.10.2840">
    <property type="entry name" value="PucR C-terminal helix-turn-helix domain"/>
    <property type="match status" value="1"/>
</dbReference>
<evidence type="ECO:0000313" key="4">
    <source>
        <dbReference type="EMBL" id="CUN90909.1"/>
    </source>
</evidence>
<evidence type="ECO:0000259" key="3">
    <source>
        <dbReference type="Pfam" id="PF17853"/>
    </source>
</evidence>
<accession>A0A174ASN0</accession>
<evidence type="ECO:0000259" key="2">
    <source>
        <dbReference type="Pfam" id="PF13556"/>
    </source>
</evidence>
<name>A0A174ASN0_9FIRM</name>
<dbReference type="InterPro" id="IPR051448">
    <property type="entry name" value="CdaR-like_regulators"/>
</dbReference>
<dbReference type="Proteomes" id="UP000095546">
    <property type="component" value="Unassembled WGS sequence"/>
</dbReference>
<dbReference type="AlphaFoldDB" id="A0A174ASN0"/>
<dbReference type="Pfam" id="PF13556">
    <property type="entry name" value="HTH_30"/>
    <property type="match status" value="1"/>
</dbReference>
<comment type="similarity">
    <text evidence="1">Belongs to the CdaR family.</text>
</comment>
<dbReference type="STRING" id="187979.ERS852385_01665"/>
<gene>
    <name evidence="4" type="primary">cdaR_2</name>
    <name evidence="4" type="ORF">ERS852385_01665</name>
</gene>
<dbReference type="InterPro" id="IPR041522">
    <property type="entry name" value="CdaR_GGDEF"/>
</dbReference>
<evidence type="ECO:0000313" key="5">
    <source>
        <dbReference type="Proteomes" id="UP000095546"/>
    </source>
</evidence>
<dbReference type="PANTHER" id="PTHR33744:SF1">
    <property type="entry name" value="DNA-BINDING TRANSCRIPTIONAL ACTIVATOR ADER"/>
    <property type="match status" value="1"/>
</dbReference>
<dbReference type="PANTHER" id="PTHR33744">
    <property type="entry name" value="CARBOHYDRATE DIACID REGULATOR"/>
    <property type="match status" value="1"/>
</dbReference>
<dbReference type="Pfam" id="PF17853">
    <property type="entry name" value="GGDEF_2"/>
    <property type="match status" value="1"/>
</dbReference>
<evidence type="ECO:0000256" key="1">
    <source>
        <dbReference type="ARBA" id="ARBA00006754"/>
    </source>
</evidence>
<feature type="domain" description="CdaR GGDEF-like" evidence="3">
    <location>
        <begin position="165"/>
        <end position="283"/>
    </location>
</feature>
<proteinExistence type="inferred from homology"/>